<evidence type="ECO:0000313" key="2">
    <source>
        <dbReference type="EMBL" id="KAF7292251.1"/>
    </source>
</evidence>
<dbReference type="AlphaFoldDB" id="A0A8H6S3T3"/>
<evidence type="ECO:0000313" key="3">
    <source>
        <dbReference type="Proteomes" id="UP000636479"/>
    </source>
</evidence>
<accession>A0A8H6S3T3</accession>
<evidence type="ECO:0000256" key="1">
    <source>
        <dbReference type="SAM" id="MobiDB-lite"/>
    </source>
</evidence>
<dbReference type="RefSeq" id="XP_037214978.1">
    <property type="nucleotide sequence ID" value="XM_037369010.1"/>
</dbReference>
<dbReference type="EMBL" id="JACAZF010000012">
    <property type="protein sequence ID" value="KAF7292251.1"/>
    <property type="molecule type" value="Genomic_DNA"/>
</dbReference>
<gene>
    <name evidence="2" type="ORF">MIND_01252500</name>
</gene>
<organism evidence="2 3">
    <name type="scientific">Mycena indigotica</name>
    <dbReference type="NCBI Taxonomy" id="2126181"/>
    <lineage>
        <taxon>Eukaryota</taxon>
        <taxon>Fungi</taxon>
        <taxon>Dikarya</taxon>
        <taxon>Basidiomycota</taxon>
        <taxon>Agaricomycotina</taxon>
        <taxon>Agaricomycetes</taxon>
        <taxon>Agaricomycetidae</taxon>
        <taxon>Agaricales</taxon>
        <taxon>Marasmiineae</taxon>
        <taxon>Mycenaceae</taxon>
        <taxon>Mycena</taxon>
    </lineage>
</organism>
<protein>
    <submittedName>
        <fullName evidence="2">Uncharacterized protein</fullName>
    </submittedName>
</protein>
<reference evidence="2" key="1">
    <citation type="submission" date="2020-05" db="EMBL/GenBank/DDBJ databases">
        <title>Mycena genomes resolve the evolution of fungal bioluminescence.</title>
        <authorList>
            <person name="Tsai I.J."/>
        </authorList>
    </citation>
    <scope>NUCLEOTIDE SEQUENCE</scope>
    <source>
        <strain evidence="2">171206Taipei</strain>
    </source>
</reference>
<name>A0A8H6S3T3_9AGAR</name>
<dbReference type="GeneID" id="59351526"/>
<dbReference type="Proteomes" id="UP000636479">
    <property type="component" value="Unassembled WGS sequence"/>
</dbReference>
<comment type="caution">
    <text evidence="2">The sequence shown here is derived from an EMBL/GenBank/DDBJ whole genome shotgun (WGS) entry which is preliminary data.</text>
</comment>
<keyword evidence="3" id="KW-1185">Reference proteome</keyword>
<sequence>MHEQRGKDVRGTTGGSGRYLGPETVGPRKTLAASGRRKRPAVALKYEVILAKYNSTSPDSYSIPSSTSSTVVGDESYVFWLVGRLVDLHITEYASSSTRDKSSLDTLHDQHTSLIIHKPRPLKRSCNDPDSLPSRLCQPPNNAPTHMPLTTHYIFPHTPSSSLRLWFVSCPRSIHHIHDLCPEGEGHVPLAQAKHIRYIFAAMLCITTASTYEAVPHSPPPIQFFSLPHPRQKALVGAFSSRPSASDNEVVYGRRRGIRGAMDV</sequence>
<feature type="region of interest" description="Disordered" evidence="1">
    <location>
        <begin position="1"/>
        <end position="36"/>
    </location>
</feature>
<proteinExistence type="predicted"/>
<feature type="compositionally biased region" description="Basic and acidic residues" evidence="1">
    <location>
        <begin position="1"/>
        <end position="10"/>
    </location>
</feature>